<keyword evidence="4" id="KW-1185">Reference proteome</keyword>
<keyword evidence="2" id="KW-1133">Transmembrane helix</keyword>
<evidence type="ECO:0000313" key="3">
    <source>
        <dbReference type="EMBL" id="KAJ1973395.1"/>
    </source>
</evidence>
<evidence type="ECO:0000256" key="1">
    <source>
        <dbReference type="SAM" id="MobiDB-lite"/>
    </source>
</evidence>
<organism evidence="3 4">
    <name type="scientific">Dimargaris verticillata</name>
    <dbReference type="NCBI Taxonomy" id="2761393"/>
    <lineage>
        <taxon>Eukaryota</taxon>
        <taxon>Fungi</taxon>
        <taxon>Fungi incertae sedis</taxon>
        <taxon>Zoopagomycota</taxon>
        <taxon>Kickxellomycotina</taxon>
        <taxon>Dimargaritomycetes</taxon>
        <taxon>Dimargaritales</taxon>
        <taxon>Dimargaritaceae</taxon>
        <taxon>Dimargaris</taxon>
    </lineage>
</organism>
<evidence type="ECO:0000313" key="4">
    <source>
        <dbReference type="Proteomes" id="UP001151582"/>
    </source>
</evidence>
<comment type="caution">
    <text evidence="3">The sequence shown here is derived from an EMBL/GenBank/DDBJ whole genome shotgun (WGS) entry which is preliminary data.</text>
</comment>
<keyword evidence="2" id="KW-0472">Membrane</keyword>
<feature type="region of interest" description="Disordered" evidence="1">
    <location>
        <begin position="99"/>
        <end position="132"/>
    </location>
</feature>
<name>A0A9W8AZG2_9FUNG</name>
<dbReference type="AlphaFoldDB" id="A0A9W8AZG2"/>
<feature type="compositionally biased region" description="Pro residues" evidence="1">
    <location>
        <begin position="122"/>
        <end position="132"/>
    </location>
</feature>
<reference evidence="3" key="1">
    <citation type="submission" date="2022-07" db="EMBL/GenBank/DDBJ databases">
        <title>Phylogenomic reconstructions and comparative analyses of Kickxellomycotina fungi.</title>
        <authorList>
            <person name="Reynolds N.K."/>
            <person name="Stajich J.E."/>
            <person name="Barry K."/>
            <person name="Grigoriev I.V."/>
            <person name="Crous P."/>
            <person name="Smith M.E."/>
        </authorList>
    </citation>
    <scope>NUCLEOTIDE SEQUENCE</scope>
    <source>
        <strain evidence="3">RSA 567</strain>
    </source>
</reference>
<gene>
    <name evidence="3" type="ORF">H4R34_005090</name>
</gene>
<dbReference type="EMBL" id="JANBQB010000833">
    <property type="protein sequence ID" value="KAJ1973395.1"/>
    <property type="molecule type" value="Genomic_DNA"/>
</dbReference>
<protein>
    <submittedName>
        <fullName evidence="3">Uncharacterized protein</fullName>
    </submittedName>
</protein>
<sequence length="132" mass="15437">MHALRCIRPASWWRRPNGHFRRYATERTTQELEAEIYKPWYQRNFQKPAYRAYFRELLILLVLGSLATNALWDRMAFEEFMEEADDKLATLQRRKALLEAQQRGDTPIGTKEHPSSHSSGPSPAPPRPVSII</sequence>
<dbReference type="Proteomes" id="UP001151582">
    <property type="component" value="Unassembled WGS sequence"/>
</dbReference>
<proteinExistence type="predicted"/>
<evidence type="ECO:0000256" key="2">
    <source>
        <dbReference type="SAM" id="Phobius"/>
    </source>
</evidence>
<keyword evidence="2" id="KW-0812">Transmembrane</keyword>
<accession>A0A9W8AZG2</accession>
<dbReference type="OrthoDB" id="5596823at2759"/>
<feature type="transmembrane region" description="Helical" evidence="2">
    <location>
        <begin position="52"/>
        <end position="72"/>
    </location>
</feature>